<dbReference type="Pfam" id="PF07690">
    <property type="entry name" value="MFS_1"/>
    <property type="match status" value="1"/>
</dbReference>
<feature type="compositionally biased region" description="Gly residues" evidence="8">
    <location>
        <begin position="8"/>
        <end position="17"/>
    </location>
</feature>
<evidence type="ECO:0000256" key="1">
    <source>
        <dbReference type="ARBA" id="ARBA00004644"/>
    </source>
</evidence>
<dbReference type="PANTHER" id="PTHR23506">
    <property type="entry name" value="GH10249P"/>
    <property type="match status" value="1"/>
</dbReference>
<keyword evidence="6 9" id="KW-0472">Membrane</keyword>
<dbReference type="InterPro" id="IPR020846">
    <property type="entry name" value="MFS_dom"/>
</dbReference>
<reference evidence="11" key="1">
    <citation type="submission" date="2025-08" db="UniProtKB">
        <authorList>
            <consortium name="Ensembl"/>
        </authorList>
    </citation>
    <scope>IDENTIFICATION</scope>
</reference>
<keyword evidence="7" id="KW-0968">Cytoplasmic vesicle</keyword>
<keyword evidence="5" id="KW-0770">Synapse</keyword>
<evidence type="ECO:0000256" key="9">
    <source>
        <dbReference type="SAM" id="Phobius"/>
    </source>
</evidence>
<feature type="transmembrane region" description="Helical" evidence="9">
    <location>
        <begin position="269"/>
        <end position="294"/>
    </location>
</feature>
<dbReference type="GO" id="GO:0015311">
    <property type="term" value="F:monoamine:proton antiporter activity"/>
    <property type="evidence" value="ECO:0007669"/>
    <property type="project" value="Ensembl"/>
</dbReference>
<dbReference type="GO" id="GO:0030672">
    <property type="term" value="C:synaptic vesicle membrane"/>
    <property type="evidence" value="ECO:0007669"/>
    <property type="project" value="UniProtKB-SubCell"/>
</dbReference>
<sequence length="414" mass="44814">MDASGPLTPGGPGGDGPSGSSRETPRRLSREQLFVLISAASMNLGSMMAYSILGPFFPKEAEKKGASNTMIGMIFGCYALFDLLASLVFGKYLVHIGAKFMFIAGMFVSGGVTILFGLLDQVPDGPVFIAMCFLVRIMDALSFGAAITASSSILVKAFPNNVATVLGGLEVFSGLGLVLGPPLGGFLYQSFGYEVPFIFLGCIVLLMVPLNIYILPSYEADPGEHSFWKLVTLPKVGLIAFVIISLSSCFGFLDPILSLFVLEKFHLPAGYVGLVFLGLALSYAISSPLFGLLSDKMPHLRKWCLVFGNLITAGCYMLLGPVPFLHIESNYFFYCLIIHLSIVSAFAGPMLGGFLYEKIGFEWAAAIQGLWPLISGLVMGLFYLLEHSRRRRRSKSQNIVGTEEERTALLPNEI</sequence>
<dbReference type="InterPro" id="IPR036259">
    <property type="entry name" value="MFS_trans_sf"/>
</dbReference>
<feature type="transmembrane region" description="Helical" evidence="9">
    <location>
        <begin position="33"/>
        <end position="57"/>
    </location>
</feature>
<feature type="transmembrane region" description="Helical" evidence="9">
    <location>
        <begin position="69"/>
        <end position="94"/>
    </location>
</feature>
<feature type="domain" description="Major facilitator superfamily (MFS) profile" evidence="10">
    <location>
        <begin position="35"/>
        <end position="414"/>
    </location>
</feature>
<feature type="transmembrane region" description="Helical" evidence="9">
    <location>
        <begin position="169"/>
        <end position="188"/>
    </location>
</feature>
<keyword evidence="4 9" id="KW-1133">Transmembrane helix</keyword>
<feature type="transmembrane region" description="Helical" evidence="9">
    <location>
        <begin position="363"/>
        <end position="385"/>
    </location>
</feature>
<evidence type="ECO:0000256" key="6">
    <source>
        <dbReference type="ARBA" id="ARBA00023136"/>
    </source>
</evidence>
<gene>
    <name evidence="11" type="primary">SLC18B1</name>
</gene>
<feature type="transmembrane region" description="Helical" evidence="9">
    <location>
        <begin position="331"/>
        <end position="351"/>
    </location>
</feature>
<dbReference type="InterPro" id="IPR050930">
    <property type="entry name" value="MFS_Vesicular_Transporter"/>
</dbReference>
<dbReference type="AlphaFoldDB" id="A0A8C6A064"/>
<evidence type="ECO:0000313" key="11">
    <source>
        <dbReference type="Ensembl" id="ENSMMMP00000020816.1"/>
    </source>
</evidence>
<comment type="subcellular location">
    <subcellularLocation>
        <location evidence="1">Cytoplasmic vesicle</location>
        <location evidence="1">Secretory vesicle</location>
        <location evidence="1">Synaptic vesicle membrane</location>
        <topology evidence="1">Multi-pass membrane protein</topology>
    </subcellularLocation>
</comment>
<dbReference type="GO" id="GO:0015312">
    <property type="term" value="F:polyamine:proton antiporter activity"/>
    <property type="evidence" value="ECO:0007669"/>
    <property type="project" value="Ensembl"/>
</dbReference>
<keyword evidence="3 9" id="KW-0812">Transmembrane</keyword>
<evidence type="ECO:0000256" key="7">
    <source>
        <dbReference type="ARBA" id="ARBA00023329"/>
    </source>
</evidence>
<dbReference type="GO" id="GO:0015848">
    <property type="term" value="P:spermidine transport"/>
    <property type="evidence" value="ECO:0007669"/>
    <property type="project" value="Ensembl"/>
</dbReference>
<dbReference type="PROSITE" id="PS50850">
    <property type="entry name" value="MFS"/>
    <property type="match status" value="1"/>
</dbReference>
<dbReference type="Gene3D" id="1.20.1250.20">
    <property type="entry name" value="MFS general substrate transporter like domains"/>
    <property type="match status" value="2"/>
</dbReference>
<evidence type="ECO:0000256" key="5">
    <source>
        <dbReference type="ARBA" id="ARBA00023018"/>
    </source>
</evidence>
<feature type="transmembrane region" description="Helical" evidence="9">
    <location>
        <begin position="100"/>
        <end position="119"/>
    </location>
</feature>
<dbReference type="InterPro" id="IPR011701">
    <property type="entry name" value="MFS"/>
</dbReference>
<feature type="transmembrane region" description="Helical" evidence="9">
    <location>
        <begin position="195"/>
        <end position="216"/>
    </location>
</feature>
<evidence type="ECO:0000259" key="10">
    <source>
        <dbReference type="PROSITE" id="PS50850"/>
    </source>
</evidence>
<evidence type="ECO:0000256" key="3">
    <source>
        <dbReference type="ARBA" id="ARBA00022692"/>
    </source>
</evidence>
<accession>A0A8C6A064</accession>
<dbReference type="GO" id="GO:0000296">
    <property type="term" value="P:spermine transport"/>
    <property type="evidence" value="ECO:0007669"/>
    <property type="project" value="Ensembl"/>
</dbReference>
<dbReference type="PANTHER" id="PTHR23506:SF26">
    <property type="entry name" value="MFS-TYPE TRANSPORTER SLC18B1"/>
    <property type="match status" value="1"/>
</dbReference>
<evidence type="ECO:0000256" key="8">
    <source>
        <dbReference type="SAM" id="MobiDB-lite"/>
    </source>
</evidence>
<feature type="transmembrane region" description="Helical" evidence="9">
    <location>
        <begin position="300"/>
        <end position="319"/>
    </location>
</feature>
<keyword evidence="12" id="KW-1185">Reference proteome</keyword>
<protein>
    <submittedName>
        <fullName evidence="11">Solute carrier family 18 member B1</fullName>
    </submittedName>
</protein>
<dbReference type="Ensembl" id="ENSMMMT00000023656.1">
    <property type="protein sequence ID" value="ENSMMMP00000020816.1"/>
    <property type="gene ID" value="ENSMMMG00000018367.1"/>
</dbReference>
<feature type="transmembrane region" description="Helical" evidence="9">
    <location>
        <begin position="236"/>
        <end position="262"/>
    </location>
</feature>
<dbReference type="SUPFAM" id="SSF103473">
    <property type="entry name" value="MFS general substrate transporter"/>
    <property type="match status" value="1"/>
</dbReference>
<keyword evidence="2" id="KW-0813">Transport</keyword>
<reference evidence="11" key="2">
    <citation type="submission" date="2025-09" db="UniProtKB">
        <authorList>
            <consortium name="Ensembl"/>
        </authorList>
    </citation>
    <scope>IDENTIFICATION</scope>
</reference>
<name>A0A8C6A064_MARMA</name>
<evidence type="ECO:0000256" key="2">
    <source>
        <dbReference type="ARBA" id="ARBA00022448"/>
    </source>
</evidence>
<organism evidence="11 12">
    <name type="scientific">Marmota marmota marmota</name>
    <name type="common">Alpine marmot</name>
    <dbReference type="NCBI Taxonomy" id="9994"/>
    <lineage>
        <taxon>Eukaryota</taxon>
        <taxon>Metazoa</taxon>
        <taxon>Chordata</taxon>
        <taxon>Craniata</taxon>
        <taxon>Vertebrata</taxon>
        <taxon>Euteleostomi</taxon>
        <taxon>Mammalia</taxon>
        <taxon>Eutheria</taxon>
        <taxon>Euarchontoglires</taxon>
        <taxon>Glires</taxon>
        <taxon>Rodentia</taxon>
        <taxon>Sciuromorpha</taxon>
        <taxon>Sciuridae</taxon>
        <taxon>Xerinae</taxon>
        <taxon>Marmotini</taxon>
        <taxon>Marmota</taxon>
    </lineage>
</organism>
<dbReference type="GeneTree" id="ENSGT00940000156674"/>
<feature type="region of interest" description="Disordered" evidence="8">
    <location>
        <begin position="1"/>
        <end position="26"/>
    </location>
</feature>
<proteinExistence type="predicted"/>
<evidence type="ECO:0000256" key="4">
    <source>
        <dbReference type="ARBA" id="ARBA00022989"/>
    </source>
</evidence>
<evidence type="ECO:0000313" key="12">
    <source>
        <dbReference type="Proteomes" id="UP000694407"/>
    </source>
</evidence>
<dbReference type="Proteomes" id="UP000694407">
    <property type="component" value="Unplaced"/>
</dbReference>
<dbReference type="GO" id="GO:0051610">
    <property type="term" value="P:serotonin uptake"/>
    <property type="evidence" value="ECO:0007669"/>
    <property type="project" value="Ensembl"/>
</dbReference>